<dbReference type="GeneID" id="90073842"/>
<dbReference type="EMBL" id="BTFZ01000011">
    <property type="protein sequence ID" value="GMM35867.1"/>
    <property type="molecule type" value="Genomic_DNA"/>
</dbReference>
<evidence type="ECO:0000256" key="2">
    <source>
        <dbReference type="SAM" id="SignalP"/>
    </source>
</evidence>
<protein>
    <submittedName>
        <fullName evidence="3">Uncharacterized protein</fullName>
    </submittedName>
</protein>
<feature type="chain" id="PRO_5043394547" evidence="2">
    <location>
        <begin position="20"/>
        <end position="386"/>
    </location>
</feature>
<dbReference type="AlphaFoldDB" id="A0AAV5QMM3"/>
<keyword evidence="2" id="KW-0732">Signal</keyword>
<evidence type="ECO:0000313" key="3">
    <source>
        <dbReference type="EMBL" id="GMM35867.1"/>
    </source>
</evidence>
<keyword evidence="4" id="KW-1185">Reference proteome</keyword>
<reference evidence="3 4" key="1">
    <citation type="journal article" date="2023" name="Elife">
        <title>Identification of key yeast species and microbe-microbe interactions impacting larval growth of Drosophila in the wild.</title>
        <authorList>
            <person name="Mure A."/>
            <person name="Sugiura Y."/>
            <person name="Maeda R."/>
            <person name="Honda K."/>
            <person name="Sakurai N."/>
            <person name="Takahashi Y."/>
            <person name="Watada M."/>
            <person name="Katoh T."/>
            <person name="Gotoh A."/>
            <person name="Gotoh Y."/>
            <person name="Taniguchi I."/>
            <person name="Nakamura K."/>
            <person name="Hayashi T."/>
            <person name="Katayama T."/>
            <person name="Uemura T."/>
            <person name="Hattori Y."/>
        </authorList>
    </citation>
    <scope>NUCLEOTIDE SEQUENCE [LARGE SCALE GENOMIC DNA]</scope>
    <source>
        <strain evidence="3 4">SC-9</strain>
    </source>
</reference>
<evidence type="ECO:0000256" key="1">
    <source>
        <dbReference type="SAM" id="MobiDB-lite"/>
    </source>
</evidence>
<dbReference type="RefSeq" id="XP_064852863.1">
    <property type="nucleotide sequence ID" value="XM_064996791.1"/>
</dbReference>
<feature type="region of interest" description="Disordered" evidence="1">
    <location>
        <begin position="115"/>
        <end position="148"/>
    </location>
</feature>
<dbReference type="Proteomes" id="UP001360560">
    <property type="component" value="Unassembled WGS sequence"/>
</dbReference>
<accession>A0AAV5QMM3</accession>
<proteinExistence type="predicted"/>
<organism evidence="3 4">
    <name type="scientific">Saccharomycopsis crataegensis</name>
    <dbReference type="NCBI Taxonomy" id="43959"/>
    <lineage>
        <taxon>Eukaryota</taxon>
        <taxon>Fungi</taxon>
        <taxon>Dikarya</taxon>
        <taxon>Ascomycota</taxon>
        <taxon>Saccharomycotina</taxon>
        <taxon>Saccharomycetes</taxon>
        <taxon>Saccharomycopsidaceae</taxon>
        <taxon>Saccharomycopsis</taxon>
    </lineage>
</organism>
<sequence>MARGLFFTTFLSLISLSYQAAIPVNVVSTESSLLIGDSGATQSQYLSSSLSSVTDLPVGKQVQQLLTQATSTSSVGDYSGNVSSVEIPTSLQGFSFIGGSVLTASSSIISSSVNATKTTKNNTDTRSASSKTASKSTSTSNSSSNSTSEIAVGSDWASQLILIFNIYSQIKDGGLTGSSLLLKGSSGTLSGSAKSVDLFKQIVTVLQPNATSSQKSVIDSITASDMSNVGTLQKKLFNNSGMFRQSFGTNGILYSKINTFRGAYEAIAAELPDVTNSVTSNRVTWLKNVATNIEQVSTGRYYAFKDSFAGSGVSISSYGITYNDTSNYIKFESSSSYSSLSSAITAYNKKAGGKSTLNVDVIQDCQISSELWARVTDLINNASGNT</sequence>
<gene>
    <name evidence="3" type="ORF">DASC09_031920</name>
</gene>
<name>A0AAV5QMM3_9ASCO</name>
<feature type="signal peptide" evidence="2">
    <location>
        <begin position="1"/>
        <end position="19"/>
    </location>
</feature>
<evidence type="ECO:0000313" key="4">
    <source>
        <dbReference type="Proteomes" id="UP001360560"/>
    </source>
</evidence>
<comment type="caution">
    <text evidence="3">The sequence shown here is derived from an EMBL/GenBank/DDBJ whole genome shotgun (WGS) entry which is preliminary data.</text>
</comment>